<reference evidence="3 4" key="1">
    <citation type="submission" date="2018-09" db="EMBL/GenBank/DDBJ databases">
        <title>YIM PH21274 draft genome.</title>
        <authorList>
            <person name="Miao C."/>
        </authorList>
    </citation>
    <scope>NUCLEOTIDE SEQUENCE [LARGE SCALE GENOMIC DNA]</scope>
    <source>
        <strain evidence="3 4">YIM PH 21724</strain>
    </source>
</reference>
<dbReference type="GO" id="GO:0031177">
    <property type="term" value="F:phosphopantetheine binding"/>
    <property type="evidence" value="ECO:0007669"/>
    <property type="project" value="TreeGrafter"/>
</dbReference>
<evidence type="ECO:0000259" key="2">
    <source>
        <dbReference type="Pfam" id="PF13193"/>
    </source>
</evidence>
<dbReference type="PROSITE" id="PS00455">
    <property type="entry name" value="AMP_BINDING"/>
    <property type="match status" value="1"/>
</dbReference>
<dbReference type="InterPro" id="IPR042099">
    <property type="entry name" value="ANL_N_sf"/>
</dbReference>
<dbReference type="RefSeq" id="WP_120043786.1">
    <property type="nucleotide sequence ID" value="NZ_QZFU01000036.1"/>
</dbReference>
<dbReference type="GO" id="GO:0043041">
    <property type="term" value="P:amino acid activation for nonribosomal peptide biosynthetic process"/>
    <property type="evidence" value="ECO:0007669"/>
    <property type="project" value="TreeGrafter"/>
</dbReference>
<proteinExistence type="predicted"/>
<dbReference type="CDD" id="cd05930">
    <property type="entry name" value="A_NRPS"/>
    <property type="match status" value="1"/>
</dbReference>
<evidence type="ECO:0000313" key="4">
    <source>
        <dbReference type="Proteomes" id="UP000266677"/>
    </source>
</evidence>
<protein>
    <recommendedName>
        <fullName evidence="5">Amino acid adenylation domain-containing protein</fullName>
    </recommendedName>
</protein>
<name>A0A3A4KE48_9NOCA</name>
<dbReference type="Proteomes" id="UP000266677">
    <property type="component" value="Unassembled WGS sequence"/>
</dbReference>
<organism evidence="3 4">
    <name type="scientific">Nocardia panacis</name>
    <dbReference type="NCBI Taxonomy" id="2340916"/>
    <lineage>
        <taxon>Bacteria</taxon>
        <taxon>Bacillati</taxon>
        <taxon>Actinomycetota</taxon>
        <taxon>Actinomycetes</taxon>
        <taxon>Mycobacteriales</taxon>
        <taxon>Nocardiaceae</taxon>
        <taxon>Nocardia</taxon>
    </lineage>
</organism>
<dbReference type="Gene3D" id="3.40.50.12780">
    <property type="entry name" value="N-terminal domain of ligase-like"/>
    <property type="match status" value="1"/>
</dbReference>
<evidence type="ECO:0008006" key="5">
    <source>
        <dbReference type="Google" id="ProtNLM"/>
    </source>
</evidence>
<dbReference type="GO" id="GO:0005737">
    <property type="term" value="C:cytoplasm"/>
    <property type="evidence" value="ECO:0007669"/>
    <property type="project" value="TreeGrafter"/>
</dbReference>
<accession>A0A3A4KE48</accession>
<dbReference type="OrthoDB" id="2472181at2"/>
<dbReference type="InterPro" id="IPR020845">
    <property type="entry name" value="AMP-binding_CS"/>
</dbReference>
<dbReference type="PANTHER" id="PTHR45527:SF1">
    <property type="entry name" value="FATTY ACID SYNTHASE"/>
    <property type="match status" value="1"/>
</dbReference>
<dbReference type="PANTHER" id="PTHR45527">
    <property type="entry name" value="NONRIBOSOMAL PEPTIDE SYNTHETASE"/>
    <property type="match status" value="1"/>
</dbReference>
<keyword evidence="4" id="KW-1185">Reference proteome</keyword>
<gene>
    <name evidence="3" type="ORF">D5S18_26360</name>
</gene>
<feature type="domain" description="AMP-dependent synthetase/ligase" evidence="1">
    <location>
        <begin position="10"/>
        <end position="337"/>
    </location>
</feature>
<dbReference type="EMBL" id="QZFU01000036">
    <property type="protein sequence ID" value="RJO70729.1"/>
    <property type="molecule type" value="Genomic_DNA"/>
</dbReference>
<dbReference type="Pfam" id="PF13193">
    <property type="entry name" value="AMP-binding_C"/>
    <property type="match status" value="1"/>
</dbReference>
<evidence type="ECO:0000259" key="1">
    <source>
        <dbReference type="Pfam" id="PF00501"/>
    </source>
</evidence>
<dbReference type="Pfam" id="PF00501">
    <property type="entry name" value="AMP-binding"/>
    <property type="match status" value="1"/>
</dbReference>
<feature type="domain" description="AMP-binding enzyme C-terminal" evidence="2">
    <location>
        <begin position="394"/>
        <end position="468"/>
    </location>
</feature>
<dbReference type="SUPFAM" id="SSF56801">
    <property type="entry name" value="Acetyl-CoA synthetase-like"/>
    <property type="match status" value="1"/>
</dbReference>
<comment type="caution">
    <text evidence="3">The sequence shown here is derived from an EMBL/GenBank/DDBJ whole genome shotgun (WGS) entry which is preliminary data.</text>
</comment>
<dbReference type="GO" id="GO:0044550">
    <property type="term" value="P:secondary metabolite biosynthetic process"/>
    <property type="evidence" value="ECO:0007669"/>
    <property type="project" value="TreeGrafter"/>
</dbReference>
<dbReference type="AlphaFoldDB" id="A0A3A4KE48"/>
<dbReference type="Gene3D" id="3.30.300.30">
    <property type="match status" value="1"/>
</dbReference>
<dbReference type="InterPro" id="IPR000873">
    <property type="entry name" value="AMP-dep_synth/lig_dom"/>
</dbReference>
<dbReference type="InterPro" id="IPR025110">
    <property type="entry name" value="AMP-bd_C"/>
</dbReference>
<evidence type="ECO:0000313" key="3">
    <source>
        <dbReference type="EMBL" id="RJO70729.1"/>
    </source>
</evidence>
<sequence>MTVAQNVLNRAATQPNCLAIEDEDGALTYGELARAALRGATLLTRHGPPGSPVTVRVNRMRDHIVAALGAMLAGRPYVPLDPLDPARRVHRFLYPPLIGTVITDDPELSGEHIVGMDDLRASEPAPRPSPPIAQAFVIRTSGSTGVPKGVVVGHASLTNLIDWHNRTYRVATGTRQLQTANPGFDAAVWEIWPCLSAGATVVVAPAEIRLSPGGIIDFGREHRIDLLFSPSPIAELIVDLDADDAITWHTLLTGGDVLRLNRIPSGWSVVNHYGTAEATVITTAHTIDALPDNGLPAIGHPIDGAFVRLLDEAGREVPPGTIGELYVGGRVLAEGYLAQPEETAQVFVHEPEHGSRWYRTGDLAARDADGLLYFHGRRSVEQLNIRGVRMEVGEVEAALIRHPGIHDAAVAPIGPPGADRILAALIVADDTVPAPGRLRRDLAGELPTALIPTRLVRVPAIPLTPNGKIDRRAVLEVLEGEQPHHRPDRSIA</sequence>
<dbReference type="InterPro" id="IPR045851">
    <property type="entry name" value="AMP-bd_C_sf"/>
</dbReference>